<name>A0ABR8EPJ6_NOSLI</name>
<dbReference type="PRINTS" id="PR00097">
    <property type="entry name" value="ANTSNTHASEII"/>
</dbReference>
<dbReference type="PROSITE" id="PS51273">
    <property type="entry name" value="GATASE_TYPE_1"/>
    <property type="match status" value="1"/>
</dbReference>
<keyword evidence="4" id="KW-1185">Reference proteome</keyword>
<dbReference type="PANTHER" id="PTHR43418:SF4">
    <property type="entry name" value="MULTIFUNCTIONAL TRYPTOPHAN BIOSYNTHESIS PROTEIN"/>
    <property type="match status" value="1"/>
</dbReference>
<dbReference type="InterPro" id="IPR050472">
    <property type="entry name" value="Anth_synth/Amidotransfase"/>
</dbReference>
<dbReference type="SUPFAM" id="SSF52317">
    <property type="entry name" value="Class I glutamine amidotransferase-like"/>
    <property type="match status" value="1"/>
</dbReference>
<protein>
    <submittedName>
        <fullName evidence="3">Aminodeoxychorismate/anthranilate synthase component II</fullName>
    </submittedName>
</protein>
<dbReference type="CDD" id="cd01743">
    <property type="entry name" value="GATase1_Anthranilate_Synthase"/>
    <property type="match status" value="1"/>
</dbReference>
<accession>A0ABR8EPJ6</accession>
<dbReference type="InterPro" id="IPR029062">
    <property type="entry name" value="Class_I_gatase-like"/>
</dbReference>
<organism evidence="3 4">
    <name type="scientific">Nostoc linckia FACHB-391</name>
    <dbReference type="NCBI Taxonomy" id="2692906"/>
    <lineage>
        <taxon>Bacteria</taxon>
        <taxon>Bacillati</taxon>
        <taxon>Cyanobacteriota</taxon>
        <taxon>Cyanophyceae</taxon>
        <taxon>Nostocales</taxon>
        <taxon>Nostocaceae</taxon>
        <taxon>Nostoc</taxon>
    </lineage>
</organism>
<dbReference type="InterPro" id="IPR017926">
    <property type="entry name" value="GATASE"/>
</dbReference>
<sequence length="199" mass="21985">MIIVIDNYDSFTYNLVQYLGELAADFPVADDIKVFRNDKISIDEIRALKPEAVVISPGPGRPEDAGISLELIEQLGQELPILGVCLGHQSIGQVFGGKIISAPELMHGKTSQVSHTGVGVFRGLENPLTATRYHSLVIERETCPDVLEITAWVEDNTIMGVRHRNYPHIQGVQFHPESVLTSSGKQLLQNFLEQLQSRA</sequence>
<evidence type="ECO:0000256" key="1">
    <source>
        <dbReference type="ARBA" id="ARBA00022962"/>
    </source>
</evidence>
<reference evidence="3 4" key="1">
    <citation type="journal article" date="2020" name="ISME J.">
        <title>Comparative genomics reveals insights into cyanobacterial evolution and habitat adaptation.</title>
        <authorList>
            <person name="Chen M.Y."/>
            <person name="Teng W.K."/>
            <person name="Zhao L."/>
            <person name="Hu C.X."/>
            <person name="Zhou Y.K."/>
            <person name="Han B.P."/>
            <person name="Song L.R."/>
            <person name="Shu W.S."/>
        </authorList>
    </citation>
    <scope>NUCLEOTIDE SEQUENCE [LARGE SCALE GENOMIC DNA]</scope>
    <source>
        <strain evidence="3 4">FACHB-391</strain>
    </source>
</reference>
<dbReference type="PANTHER" id="PTHR43418">
    <property type="entry name" value="MULTIFUNCTIONAL TRYPTOPHAN BIOSYNTHESIS PROTEIN-RELATED"/>
    <property type="match status" value="1"/>
</dbReference>
<dbReference type="InterPro" id="IPR006221">
    <property type="entry name" value="TrpG/PapA_dom"/>
</dbReference>
<evidence type="ECO:0000259" key="2">
    <source>
        <dbReference type="Pfam" id="PF00117"/>
    </source>
</evidence>
<evidence type="ECO:0000313" key="3">
    <source>
        <dbReference type="EMBL" id="MBD2559818.1"/>
    </source>
</evidence>
<evidence type="ECO:0000313" key="4">
    <source>
        <dbReference type="Proteomes" id="UP000604661"/>
    </source>
</evidence>
<dbReference type="PRINTS" id="PR00099">
    <property type="entry name" value="CPSGATASE"/>
</dbReference>
<dbReference type="EMBL" id="JACJTE010000003">
    <property type="protein sequence ID" value="MBD2559818.1"/>
    <property type="molecule type" value="Genomic_DNA"/>
</dbReference>
<feature type="domain" description="Glutamine amidotransferase" evidence="2">
    <location>
        <begin position="4"/>
        <end position="194"/>
    </location>
</feature>
<dbReference type="RefSeq" id="WP_190890546.1">
    <property type="nucleotide sequence ID" value="NZ_JACJTE010000003.1"/>
</dbReference>
<dbReference type="Gene3D" id="3.40.50.880">
    <property type="match status" value="1"/>
</dbReference>
<dbReference type="PRINTS" id="PR00096">
    <property type="entry name" value="GATASE"/>
</dbReference>
<dbReference type="NCBIfam" id="TIGR00566">
    <property type="entry name" value="trpG_papA"/>
    <property type="match status" value="1"/>
</dbReference>
<gene>
    <name evidence="3" type="ORF">H6G95_04120</name>
</gene>
<dbReference type="Proteomes" id="UP000604661">
    <property type="component" value="Unassembled WGS sequence"/>
</dbReference>
<keyword evidence="1" id="KW-0315">Glutamine amidotransferase</keyword>
<comment type="caution">
    <text evidence="3">The sequence shown here is derived from an EMBL/GenBank/DDBJ whole genome shotgun (WGS) entry which is preliminary data.</text>
</comment>
<dbReference type="Pfam" id="PF00117">
    <property type="entry name" value="GATase"/>
    <property type="match status" value="1"/>
</dbReference>
<proteinExistence type="predicted"/>